<evidence type="ECO:0000259" key="5">
    <source>
        <dbReference type="Pfam" id="PF00557"/>
    </source>
</evidence>
<dbReference type="SUPFAM" id="SSF53092">
    <property type="entry name" value="Creatinase/prolidase N-terminal domain"/>
    <property type="match status" value="1"/>
</dbReference>
<dbReference type="AlphaFoldDB" id="A0A562R2Z3"/>
<dbReference type="GO" id="GO:0070006">
    <property type="term" value="F:metalloaminopeptidase activity"/>
    <property type="evidence" value="ECO:0007669"/>
    <property type="project" value="InterPro"/>
</dbReference>
<dbReference type="GO" id="GO:0005737">
    <property type="term" value="C:cytoplasm"/>
    <property type="evidence" value="ECO:0007669"/>
    <property type="project" value="UniProtKB-ARBA"/>
</dbReference>
<dbReference type="Pfam" id="PF01321">
    <property type="entry name" value="Creatinase_N"/>
    <property type="match status" value="1"/>
</dbReference>
<evidence type="ECO:0000259" key="7">
    <source>
        <dbReference type="Pfam" id="PF16188"/>
    </source>
</evidence>
<protein>
    <submittedName>
        <fullName evidence="8">Xaa-Pro aminopeptidase</fullName>
    </submittedName>
</protein>
<keyword evidence="8" id="KW-0645">Protease</keyword>
<feature type="domain" description="Peptidase M24 C-terminal" evidence="7">
    <location>
        <begin position="564"/>
        <end position="624"/>
    </location>
</feature>
<keyword evidence="8" id="KW-0031">Aminopeptidase</keyword>
<dbReference type="EMBL" id="VLLB01000007">
    <property type="protein sequence ID" value="TWI62934.1"/>
    <property type="molecule type" value="Genomic_DNA"/>
</dbReference>
<keyword evidence="9" id="KW-1185">Reference proteome</keyword>
<dbReference type="Pfam" id="PF00557">
    <property type="entry name" value="Peptidase_M24"/>
    <property type="match status" value="1"/>
</dbReference>
<dbReference type="InterPro" id="IPR033740">
    <property type="entry name" value="Pept_M24B"/>
</dbReference>
<comment type="similarity">
    <text evidence="1">Belongs to the peptidase M24B family.</text>
</comment>
<proteinExistence type="inferred from homology"/>
<dbReference type="CDD" id="cd01085">
    <property type="entry name" value="APP"/>
    <property type="match status" value="1"/>
</dbReference>
<dbReference type="InterPro" id="IPR050422">
    <property type="entry name" value="X-Pro_aminopeptidase_P"/>
</dbReference>
<dbReference type="Pfam" id="PF16188">
    <property type="entry name" value="Peptidase_M24_C"/>
    <property type="match status" value="1"/>
</dbReference>
<gene>
    <name evidence="8" type="ORF">IP91_03773</name>
</gene>
<dbReference type="PANTHER" id="PTHR43763:SF6">
    <property type="entry name" value="XAA-PRO AMINOPEPTIDASE 1"/>
    <property type="match status" value="1"/>
</dbReference>
<reference evidence="8 9" key="1">
    <citation type="journal article" date="2015" name="Stand. Genomic Sci.">
        <title>Genomic Encyclopedia of Bacterial and Archaeal Type Strains, Phase III: the genomes of soil and plant-associated and newly described type strains.</title>
        <authorList>
            <person name="Whitman W.B."/>
            <person name="Woyke T."/>
            <person name="Klenk H.P."/>
            <person name="Zhou Y."/>
            <person name="Lilburn T.G."/>
            <person name="Beck B.J."/>
            <person name="De Vos P."/>
            <person name="Vandamme P."/>
            <person name="Eisen J.A."/>
            <person name="Garrity G."/>
            <person name="Hugenholtz P."/>
            <person name="Kyrpides N.C."/>
        </authorList>
    </citation>
    <scope>NUCLEOTIDE SEQUENCE [LARGE SCALE GENOMIC DNA]</scope>
    <source>
        <strain evidence="8 9">CGMCC 1.10822</strain>
    </source>
</reference>
<dbReference type="InterPro" id="IPR000587">
    <property type="entry name" value="Creatinase_N"/>
</dbReference>
<name>A0A562R2Z3_9BURK</name>
<sequence length="624" mass="67170">MGLFEFLLPTMSPSSIPASSHPASHVQVVTGRLAALRQAMRRAGVDAVLVPSSDPHISEYLPPRWQGREWLSGFTGSVGTFIATQDFAGVWTDGRYFTQAEAELAGTGIALMKIPSGASTLYVEWLAAHLQPGQVLAVDGNVLGLAIARLLAGALDSKGVMLRTDRDLLDDVWQDRPGLPAGAVFEHEAPYAATSRADKLATLRTALARQGATHHFASTLDDIAYLFNLRGADVNFNPVFVSHALIGPDRGTLFVADDKVPAALATRLAADGITVAPYVRAAAALAELPPDTVLLLDPRRVTHGTRQAVPRQVKVVEAINPTTFAKSRKTDSEAAHVRATMEQDGAALCEFFAWLEEALEHRHDVPLNEVDIDRHITAARARRPGFVSASFATIAGYRANGAIMHYRASEGQCATIAGDGLLLIDSGGQYVGGTTDITRVVPVGAISDEHRRDFTLVLKGMMALSATRFPRGTRAPLLDAIARAPIWAAGVDFGHGTGHGVGFFLNVHEGPHAISPALPPDPHTAMEPGMITSIEPGIYRPGQWGIRIENLVLNRADGTTEFGEFLRFETLTLCPIDTRCIDRALLREDELGWLNDYHATVRARLAPHVSGAALAWLNTRTQPL</sequence>
<dbReference type="SUPFAM" id="SSF55920">
    <property type="entry name" value="Creatinase/aminopeptidase"/>
    <property type="match status" value="1"/>
</dbReference>
<evidence type="ECO:0000256" key="2">
    <source>
        <dbReference type="ARBA" id="ARBA00022723"/>
    </source>
</evidence>
<evidence type="ECO:0000256" key="1">
    <source>
        <dbReference type="ARBA" id="ARBA00008766"/>
    </source>
</evidence>
<dbReference type="InterPro" id="IPR036005">
    <property type="entry name" value="Creatinase/aminopeptidase-like"/>
</dbReference>
<dbReference type="Proteomes" id="UP000318431">
    <property type="component" value="Unassembled WGS sequence"/>
</dbReference>
<dbReference type="PANTHER" id="PTHR43763">
    <property type="entry name" value="XAA-PRO AMINOPEPTIDASE 1"/>
    <property type="match status" value="1"/>
</dbReference>
<feature type="domain" description="Creatinase N-terminal" evidence="6">
    <location>
        <begin position="32"/>
        <end position="156"/>
    </location>
</feature>
<accession>A0A562R2Z3</accession>
<evidence type="ECO:0000256" key="3">
    <source>
        <dbReference type="ARBA" id="ARBA00022801"/>
    </source>
</evidence>
<dbReference type="Gene3D" id="3.90.230.10">
    <property type="entry name" value="Creatinase/methionine aminopeptidase superfamily"/>
    <property type="match status" value="1"/>
</dbReference>
<evidence type="ECO:0000256" key="4">
    <source>
        <dbReference type="ARBA" id="ARBA00023211"/>
    </source>
</evidence>
<keyword evidence="3" id="KW-0378">Hydrolase</keyword>
<dbReference type="Gene3D" id="3.40.350.10">
    <property type="entry name" value="Creatinase/prolidase N-terminal domain"/>
    <property type="match status" value="2"/>
</dbReference>
<evidence type="ECO:0000259" key="6">
    <source>
        <dbReference type="Pfam" id="PF01321"/>
    </source>
</evidence>
<dbReference type="Pfam" id="PF16189">
    <property type="entry name" value="Creatinase_N_2"/>
    <property type="match status" value="1"/>
</dbReference>
<keyword evidence="4" id="KW-0464">Manganese</keyword>
<dbReference type="InterPro" id="IPR032416">
    <property type="entry name" value="Peptidase_M24_C"/>
</dbReference>
<keyword evidence="2" id="KW-0479">Metal-binding</keyword>
<dbReference type="InterPro" id="IPR000994">
    <property type="entry name" value="Pept_M24"/>
</dbReference>
<evidence type="ECO:0000313" key="9">
    <source>
        <dbReference type="Proteomes" id="UP000318431"/>
    </source>
</evidence>
<organism evidence="8 9">
    <name type="scientific">Pseudoduganella lurida</name>
    <dbReference type="NCBI Taxonomy" id="1036180"/>
    <lineage>
        <taxon>Bacteria</taxon>
        <taxon>Pseudomonadati</taxon>
        <taxon>Pseudomonadota</taxon>
        <taxon>Betaproteobacteria</taxon>
        <taxon>Burkholderiales</taxon>
        <taxon>Oxalobacteraceae</taxon>
        <taxon>Telluria group</taxon>
        <taxon>Pseudoduganella</taxon>
    </lineage>
</organism>
<comment type="caution">
    <text evidence="8">The sequence shown here is derived from an EMBL/GenBank/DDBJ whole genome shotgun (WGS) entry which is preliminary data.</text>
</comment>
<feature type="domain" description="Peptidase M24" evidence="5">
    <location>
        <begin position="336"/>
        <end position="553"/>
    </location>
</feature>
<evidence type="ECO:0000313" key="8">
    <source>
        <dbReference type="EMBL" id="TWI62934.1"/>
    </source>
</evidence>
<dbReference type="GO" id="GO:0046872">
    <property type="term" value="F:metal ion binding"/>
    <property type="evidence" value="ECO:0007669"/>
    <property type="project" value="UniProtKB-KW"/>
</dbReference>
<dbReference type="InterPro" id="IPR029149">
    <property type="entry name" value="Creatin/AminoP/Spt16_N"/>
</dbReference>
<dbReference type="FunFam" id="3.90.230.10:FF:000007">
    <property type="entry name" value="Xaa-Pro aminopeptidase P"/>
    <property type="match status" value="1"/>
</dbReference>